<gene>
    <name evidence="2" type="ORF">ACFQGD_27920</name>
</gene>
<dbReference type="Pfam" id="PF03704">
    <property type="entry name" value="BTAD"/>
    <property type="match status" value="1"/>
</dbReference>
<comment type="caution">
    <text evidence="2">The sequence shown here is derived from an EMBL/GenBank/DDBJ whole genome shotgun (WGS) entry which is preliminary data.</text>
</comment>
<name>A0ABW2CA67_9PSEU</name>
<dbReference type="Gene3D" id="1.25.40.10">
    <property type="entry name" value="Tetratricopeptide repeat domain"/>
    <property type="match status" value="1"/>
</dbReference>
<dbReference type="SMART" id="SM01043">
    <property type="entry name" value="BTAD"/>
    <property type="match status" value="1"/>
</dbReference>
<dbReference type="InterPro" id="IPR011990">
    <property type="entry name" value="TPR-like_helical_dom_sf"/>
</dbReference>
<dbReference type="RefSeq" id="WP_390183687.1">
    <property type="nucleotide sequence ID" value="NZ_JBHMBO010000048.1"/>
</dbReference>
<keyword evidence="3" id="KW-1185">Reference proteome</keyword>
<reference evidence="3" key="1">
    <citation type="journal article" date="2019" name="Int. J. Syst. Evol. Microbiol.">
        <title>The Global Catalogue of Microorganisms (GCM) 10K type strain sequencing project: providing services to taxonomists for standard genome sequencing and annotation.</title>
        <authorList>
            <consortium name="The Broad Institute Genomics Platform"/>
            <consortium name="The Broad Institute Genome Sequencing Center for Infectious Disease"/>
            <person name="Wu L."/>
            <person name="Ma J."/>
        </authorList>
    </citation>
    <scope>NUCLEOTIDE SEQUENCE [LARGE SCALE GENOMIC DNA]</scope>
    <source>
        <strain evidence="3">KCTC 32255</strain>
    </source>
</reference>
<evidence type="ECO:0000259" key="1">
    <source>
        <dbReference type="SMART" id="SM01043"/>
    </source>
</evidence>
<dbReference type="Proteomes" id="UP001596337">
    <property type="component" value="Unassembled WGS sequence"/>
</dbReference>
<feature type="domain" description="Bacterial transcriptional activator" evidence="1">
    <location>
        <begin position="2"/>
        <end position="110"/>
    </location>
</feature>
<evidence type="ECO:0000313" key="2">
    <source>
        <dbReference type="EMBL" id="MFC6870959.1"/>
    </source>
</evidence>
<organism evidence="2 3">
    <name type="scientific">Haloechinothrix salitolerans</name>
    <dbReference type="NCBI Taxonomy" id="926830"/>
    <lineage>
        <taxon>Bacteria</taxon>
        <taxon>Bacillati</taxon>
        <taxon>Actinomycetota</taxon>
        <taxon>Actinomycetes</taxon>
        <taxon>Pseudonocardiales</taxon>
        <taxon>Pseudonocardiaceae</taxon>
        <taxon>Haloechinothrix</taxon>
    </lineage>
</organism>
<protein>
    <submittedName>
        <fullName evidence="2">Bacterial transcriptional activator domain-containing protein</fullName>
    </submittedName>
</protein>
<accession>A0ABW2CA67</accession>
<evidence type="ECO:0000313" key="3">
    <source>
        <dbReference type="Proteomes" id="UP001596337"/>
    </source>
</evidence>
<sequence>MRDYHAKLAPDLDEAWLEAEREHLHQQVIGAMRALMSCHDEYEERKLATLDAIRALDPTNEALYREIIRTQARLGRHDAIDDTLDLLKRELDKLDERPSSEILQLARSLRSQQYER</sequence>
<dbReference type="InterPro" id="IPR005158">
    <property type="entry name" value="BTAD"/>
</dbReference>
<proteinExistence type="predicted"/>
<dbReference type="EMBL" id="JBHSXX010000001">
    <property type="protein sequence ID" value="MFC6870959.1"/>
    <property type="molecule type" value="Genomic_DNA"/>
</dbReference>